<dbReference type="Gene3D" id="3.40.50.300">
    <property type="entry name" value="P-loop containing nucleotide triphosphate hydrolases"/>
    <property type="match status" value="1"/>
</dbReference>
<reference evidence="3 4" key="1">
    <citation type="submission" date="2015-01" db="EMBL/GenBank/DDBJ databases">
        <authorList>
            <person name="Aslett A.Martin."/>
            <person name="De Silva Nishadi"/>
        </authorList>
    </citation>
    <scope>NUCLEOTIDE SEQUENCE [LARGE SCALE GENOMIC DNA]</scope>
    <source>
        <strain evidence="3 4">R28058</strain>
    </source>
</reference>
<organism evidence="3 4">
    <name type="scientific">Paraclostridium sordellii</name>
    <name type="common">Clostridium sordellii</name>
    <dbReference type="NCBI Taxonomy" id="1505"/>
    <lineage>
        <taxon>Bacteria</taxon>
        <taxon>Bacillati</taxon>
        <taxon>Bacillota</taxon>
        <taxon>Clostridia</taxon>
        <taxon>Peptostreptococcales</taxon>
        <taxon>Peptostreptococcaceae</taxon>
        <taxon>Paraclostridium</taxon>
    </lineage>
</organism>
<dbReference type="Gene3D" id="3.30.450.90">
    <property type="match status" value="1"/>
</dbReference>
<protein>
    <submittedName>
        <fullName evidence="3">Twitching motility protein PilT</fullName>
    </submittedName>
</protein>
<dbReference type="AlphaFoldDB" id="A0A0C7LEJ5"/>
<proteinExistence type="inferred from homology"/>
<dbReference type="InterPro" id="IPR027417">
    <property type="entry name" value="P-loop_NTPase"/>
</dbReference>
<dbReference type="InterPro" id="IPR003593">
    <property type="entry name" value="AAA+_ATPase"/>
</dbReference>
<dbReference type="Pfam" id="PF00437">
    <property type="entry name" value="T2SSE"/>
    <property type="match status" value="1"/>
</dbReference>
<evidence type="ECO:0000259" key="2">
    <source>
        <dbReference type="PROSITE" id="PS00662"/>
    </source>
</evidence>
<accession>A0A0C7LEJ5</accession>
<gene>
    <name evidence="3" type="primary">pilT</name>
    <name evidence="3" type="ORF">R28058_31881</name>
</gene>
<evidence type="ECO:0000313" key="3">
    <source>
        <dbReference type="EMBL" id="CEP41568.1"/>
    </source>
</evidence>
<dbReference type="InterPro" id="IPR001482">
    <property type="entry name" value="T2SS/T4SS_dom"/>
</dbReference>
<name>A0A0C7LEJ5_PARSO</name>
<dbReference type="RefSeq" id="WP_055343222.1">
    <property type="nucleotide sequence ID" value="NZ_CDNI01000026.1"/>
</dbReference>
<dbReference type="SUPFAM" id="SSF52540">
    <property type="entry name" value="P-loop containing nucleoside triphosphate hydrolases"/>
    <property type="match status" value="1"/>
</dbReference>
<sequence length="353" mass="39416">MKIFSMLKIAVELGASDIHITIDCEPIARTKGKFVKLSDKLLTKEDTEEMAKELAGPKNFERLKKHGECDFSVAIENGERFRVNVYKQRGNYAIAIRTITSQIPSFNSLGLPESIVKFTEKEKGLILVTGPTGSGKSTTLASLLDIINEKQQKHIITLEDPIEYVHHHKQSIVSQREIGNDTESFNTALRAILRQDPDVILIGEMRDPETVSIALTAAETGHLVFSTLHTIGAAKTIDRIVDMFTSEQQQQVRTQLSTVCEGVISQQLVPTIDGRNRVVAVEVMITTPAIRNLIRESKTYQIPNMIQTGTKIGMQSMDHELVSLYRQGKISRESVLSRCTDFDFTSRLIGGEF</sequence>
<dbReference type="GO" id="GO:0005524">
    <property type="term" value="F:ATP binding"/>
    <property type="evidence" value="ECO:0007669"/>
    <property type="project" value="InterPro"/>
</dbReference>
<evidence type="ECO:0000313" key="4">
    <source>
        <dbReference type="Proteomes" id="UP000049127"/>
    </source>
</evidence>
<dbReference type="NCBIfam" id="TIGR01420">
    <property type="entry name" value="pilT_fam"/>
    <property type="match status" value="1"/>
</dbReference>
<dbReference type="PROSITE" id="PS00662">
    <property type="entry name" value="T2SP_E"/>
    <property type="match status" value="1"/>
</dbReference>
<dbReference type="SMART" id="SM00382">
    <property type="entry name" value="AAA"/>
    <property type="match status" value="1"/>
</dbReference>
<dbReference type="EMBL" id="CEKZ01000026">
    <property type="protein sequence ID" value="CEP41568.1"/>
    <property type="molecule type" value="Genomic_DNA"/>
</dbReference>
<dbReference type="GO" id="GO:0016887">
    <property type="term" value="F:ATP hydrolysis activity"/>
    <property type="evidence" value="ECO:0007669"/>
    <property type="project" value="InterPro"/>
</dbReference>
<dbReference type="PANTHER" id="PTHR30486">
    <property type="entry name" value="TWITCHING MOTILITY PROTEIN PILT"/>
    <property type="match status" value="1"/>
</dbReference>
<comment type="similarity">
    <text evidence="1">Belongs to the GSP E family.</text>
</comment>
<dbReference type="OrthoDB" id="9808272at2"/>
<evidence type="ECO:0000256" key="1">
    <source>
        <dbReference type="ARBA" id="ARBA00006611"/>
    </source>
</evidence>
<dbReference type="CDD" id="cd01131">
    <property type="entry name" value="PilT"/>
    <property type="match status" value="1"/>
</dbReference>
<dbReference type="Proteomes" id="UP000049127">
    <property type="component" value="Unassembled WGS sequence"/>
</dbReference>
<dbReference type="InterPro" id="IPR050921">
    <property type="entry name" value="T4SS_GSP_E_ATPase"/>
</dbReference>
<feature type="domain" description="Bacterial type II secretion system protein E" evidence="2">
    <location>
        <begin position="193"/>
        <end position="207"/>
    </location>
</feature>
<dbReference type="InterPro" id="IPR006321">
    <property type="entry name" value="PilT/PilU"/>
</dbReference>